<gene>
    <name evidence="2" type="ORF">EB796_018103</name>
</gene>
<evidence type="ECO:0000313" key="3">
    <source>
        <dbReference type="Proteomes" id="UP000593567"/>
    </source>
</evidence>
<feature type="compositionally biased region" description="Low complexity" evidence="1">
    <location>
        <begin position="59"/>
        <end position="69"/>
    </location>
</feature>
<dbReference type="Proteomes" id="UP000593567">
    <property type="component" value="Unassembled WGS sequence"/>
</dbReference>
<feature type="region of interest" description="Disordered" evidence="1">
    <location>
        <begin position="45"/>
        <end position="73"/>
    </location>
</feature>
<organism evidence="2 3">
    <name type="scientific">Bugula neritina</name>
    <name type="common">Brown bryozoan</name>
    <name type="synonym">Sertularia neritina</name>
    <dbReference type="NCBI Taxonomy" id="10212"/>
    <lineage>
        <taxon>Eukaryota</taxon>
        <taxon>Metazoa</taxon>
        <taxon>Spiralia</taxon>
        <taxon>Lophotrochozoa</taxon>
        <taxon>Bryozoa</taxon>
        <taxon>Gymnolaemata</taxon>
        <taxon>Cheilostomatida</taxon>
        <taxon>Flustrina</taxon>
        <taxon>Buguloidea</taxon>
        <taxon>Bugulidae</taxon>
        <taxon>Bugula</taxon>
    </lineage>
</organism>
<evidence type="ECO:0000256" key="1">
    <source>
        <dbReference type="SAM" id="MobiDB-lite"/>
    </source>
</evidence>
<reference evidence="2" key="1">
    <citation type="submission" date="2020-06" db="EMBL/GenBank/DDBJ databases">
        <title>Draft genome of Bugula neritina, a colonial animal packing powerful symbionts and potential medicines.</title>
        <authorList>
            <person name="Rayko M."/>
        </authorList>
    </citation>
    <scope>NUCLEOTIDE SEQUENCE [LARGE SCALE GENOMIC DNA]</scope>
    <source>
        <strain evidence="2">Kwan_BN1</strain>
    </source>
</reference>
<dbReference type="AlphaFoldDB" id="A0A7J7JBG4"/>
<evidence type="ECO:0000313" key="2">
    <source>
        <dbReference type="EMBL" id="KAF6023599.1"/>
    </source>
</evidence>
<dbReference type="EMBL" id="VXIV02002691">
    <property type="protein sequence ID" value="KAF6023599.1"/>
    <property type="molecule type" value="Genomic_DNA"/>
</dbReference>
<name>A0A7J7JBG4_BUGNE</name>
<keyword evidence="3" id="KW-1185">Reference proteome</keyword>
<accession>A0A7J7JBG4</accession>
<comment type="caution">
    <text evidence="2">The sequence shown here is derived from an EMBL/GenBank/DDBJ whole genome shotgun (WGS) entry which is preliminary data.</text>
</comment>
<sequence>MSTIPKKQFNNSSSTLRTPSLLVMDRRSVNSPITELSNNFTELAANESSCDNTPKRRLSLTSSTGSPTPDIIRQHSVLTSSCKSTSSDVSNNSLELPGPLFKTVDSLEKQAGNGM</sequence>
<protein>
    <submittedName>
        <fullName evidence="2">Uncharacterized protein</fullName>
    </submittedName>
</protein>
<proteinExistence type="predicted"/>